<dbReference type="EMBL" id="BAAAOS010000066">
    <property type="protein sequence ID" value="GAA1616633.1"/>
    <property type="molecule type" value="Genomic_DNA"/>
</dbReference>
<sequence>MLPPARAAVSVSHETLKSQALAADVSAANELDRLLFRTPVRLIDSANDFVATVRTLEAAQQAVAAGLGASYFAELAPGVAAVDVDLDDDETASALLYHLAQWCDDHSVWWCSRPSGGGPGRWHLLAAAGELLPILRSLVLELRQEWSLSATQLDWRATLRPLSAPHRAAGQVPLPAELPELLTDLQRRGIHRLGVLAPRRARPFAVLAATAESAGEPIALSPAFWDGLRCPGPTYRADRSGAELIVTAKLKAAGYTGPEAWKVLADPTHVVGSRARRKGRHWWETYVWSAATAATPVEPGSQPRLPRTFTDGYDWHWLTLPVAGAVRSAWGSWSTRERHSGEQVAAVVSEYLTAARTLAAVPAAERSVSEDTGLDRKTCREALRRLCSANVLVLVDQFDYSRERGQGAGANTYAPNLLALNFATGSQTPPPSSHTPSPAHPLWIGLPPGSLSLWISAVLEGPSELTDLRRSAGYQEPKNGNLSTRQSQLLTCRMDQLRDRGLLATRQGRWELRLSRRAPAAPARGWSEWRGRRRQYAAERTEFRAARAADRTRYREEWAAGRERCQLERASADRLRRARWWYSLSEAERTFRKRVWKEIYNSLTPYDQYRRKELLRSRWAEAELHDREVMLAA</sequence>
<keyword evidence="2" id="KW-1185">Reference proteome</keyword>
<accession>A0ABP4QN11</accession>
<evidence type="ECO:0000313" key="2">
    <source>
        <dbReference type="Proteomes" id="UP001500393"/>
    </source>
</evidence>
<name>A0ABP4QN11_9ACTN</name>
<evidence type="ECO:0000313" key="1">
    <source>
        <dbReference type="EMBL" id="GAA1616633.1"/>
    </source>
</evidence>
<proteinExistence type="predicted"/>
<comment type="caution">
    <text evidence="1">The sequence shown here is derived from an EMBL/GenBank/DDBJ whole genome shotgun (WGS) entry which is preliminary data.</text>
</comment>
<organism evidence="1 2">
    <name type="scientific">Kribbella sancticallisti</name>
    <dbReference type="NCBI Taxonomy" id="460087"/>
    <lineage>
        <taxon>Bacteria</taxon>
        <taxon>Bacillati</taxon>
        <taxon>Actinomycetota</taxon>
        <taxon>Actinomycetes</taxon>
        <taxon>Propionibacteriales</taxon>
        <taxon>Kribbellaceae</taxon>
        <taxon>Kribbella</taxon>
    </lineage>
</organism>
<gene>
    <name evidence="1" type="ORF">GCM10009789_83320</name>
</gene>
<reference evidence="2" key="1">
    <citation type="journal article" date="2019" name="Int. J. Syst. Evol. Microbiol.">
        <title>The Global Catalogue of Microorganisms (GCM) 10K type strain sequencing project: providing services to taxonomists for standard genome sequencing and annotation.</title>
        <authorList>
            <consortium name="The Broad Institute Genomics Platform"/>
            <consortium name="The Broad Institute Genome Sequencing Center for Infectious Disease"/>
            <person name="Wu L."/>
            <person name="Ma J."/>
        </authorList>
    </citation>
    <scope>NUCLEOTIDE SEQUENCE [LARGE SCALE GENOMIC DNA]</scope>
    <source>
        <strain evidence="2">JCM 14969</strain>
    </source>
</reference>
<protein>
    <submittedName>
        <fullName evidence="1">Uncharacterized protein</fullName>
    </submittedName>
</protein>
<dbReference type="Proteomes" id="UP001500393">
    <property type="component" value="Unassembled WGS sequence"/>
</dbReference>